<accession>A0A3E2NQR0</accession>
<feature type="transmembrane region" description="Helical" evidence="1">
    <location>
        <begin position="34"/>
        <end position="53"/>
    </location>
</feature>
<proteinExistence type="predicted"/>
<reference evidence="2 3" key="1">
    <citation type="submission" date="2018-08" db="EMBL/GenBank/DDBJ databases">
        <title>Mucilaginibacter terrae sp. nov., isolated from manganese diggings.</title>
        <authorList>
            <person name="Huang Y."/>
            <person name="Zhou Z."/>
        </authorList>
    </citation>
    <scope>NUCLEOTIDE SEQUENCE [LARGE SCALE GENOMIC DNA]</scope>
    <source>
        <strain evidence="2 3">ZH6</strain>
    </source>
</reference>
<dbReference type="AlphaFoldDB" id="A0A3E2NQR0"/>
<dbReference type="EMBL" id="QWDE01000002">
    <property type="protein sequence ID" value="RFZ83220.1"/>
    <property type="molecule type" value="Genomic_DNA"/>
</dbReference>
<keyword evidence="1" id="KW-0472">Membrane</keyword>
<protein>
    <submittedName>
        <fullName evidence="2">Uncharacterized protein</fullName>
    </submittedName>
</protein>
<evidence type="ECO:0000313" key="2">
    <source>
        <dbReference type="EMBL" id="RFZ83220.1"/>
    </source>
</evidence>
<evidence type="ECO:0000256" key="1">
    <source>
        <dbReference type="SAM" id="Phobius"/>
    </source>
</evidence>
<keyword evidence="1" id="KW-1133">Transmembrane helix</keyword>
<sequence>MRHGNFKVILTDKGTILALKLKGKRLKHDRYNRLIVYWSINYLQIGASAYPHINLSLPP</sequence>
<evidence type="ECO:0000313" key="3">
    <source>
        <dbReference type="Proteomes" id="UP000260823"/>
    </source>
</evidence>
<keyword evidence="3" id="KW-1185">Reference proteome</keyword>
<name>A0A3E2NQR0_9SPHI</name>
<keyword evidence="1" id="KW-0812">Transmembrane</keyword>
<organism evidence="2 3">
    <name type="scientific">Mucilaginibacter terrenus</name>
    <dbReference type="NCBI Taxonomy" id="2482727"/>
    <lineage>
        <taxon>Bacteria</taxon>
        <taxon>Pseudomonadati</taxon>
        <taxon>Bacteroidota</taxon>
        <taxon>Sphingobacteriia</taxon>
        <taxon>Sphingobacteriales</taxon>
        <taxon>Sphingobacteriaceae</taxon>
        <taxon>Mucilaginibacter</taxon>
    </lineage>
</organism>
<gene>
    <name evidence="2" type="ORF">DYU05_13850</name>
</gene>
<comment type="caution">
    <text evidence="2">The sequence shown here is derived from an EMBL/GenBank/DDBJ whole genome shotgun (WGS) entry which is preliminary data.</text>
</comment>
<dbReference type="Proteomes" id="UP000260823">
    <property type="component" value="Unassembled WGS sequence"/>
</dbReference>